<feature type="coiled-coil region" evidence="4">
    <location>
        <begin position="210"/>
        <end position="244"/>
    </location>
</feature>
<dbReference type="GO" id="GO:0005861">
    <property type="term" value="C:troponin complex"/>
    <property type="evidence" value="ECO:0007669"/>
    <property type="project" value="InterPro"/>
</dbReference>
<feature type="region of interest" description="Disordered" evidence="5">
    <location>
        <begin position="1"/>
        <end position="48"/>
    </location>
</feature>
<dbReference type="GO" id="GO:0045214">
    <property type="term" value="P:sarcomere organization"/>
    <property type="evidence" value="ECO:0007669"/>
    <property type="project" value="TreeGrafter"/>
</dbReference>
<evidence type="ECO:0000256" key="5">
    <source>
        <dbReference type="SAM" id="MobiDB-lite"/>
    </source>
</evidence>
<feature type="compositionally biased region" description="Basic and acidic residues" evidence="5">
    <location>
        <begin position="89"/>
        <end position="138"/>
    </location>
</feature>
<evidence type="ECO:0000256" key="2">
    <source>
        <dbReference type="ARBA" id="ARBA00008330"/>
    </source>
</evidence>
<dbReference type="PANTHER" id="PTHR11521:SF1">
    <property type="entry name" value="TROPONIN T, SKELETAL MUSCLE"/>
    <property type="match status" value="1"/>
</dbReference>
<dbReference type="EMBL" id="FN178505">
    <property type="protein sequence ID" value="CAX48985.1"/>
    <property type="molecule type" value="mRNA"/>
</dbReference>
<dbReference type="SUPFAM" id="SSF90250">
    <property type="entry name" value="Troponin coil-coiled subunits"/>
    <property type="match status" value="1"/>
</dbReference>
<dbReference type="AlphaFoldDB" id="C0MP48"/>
<gene>
    <name evidence="6" type="primary">tnT-c</name>
</gene>
<sequence>MSDAENEEYEQQEQEEQEAPQEVAPEAVEKPRHSMASITPLKLPEGEKVEFDEISRKRHQKDLEELQALIAKHFDQRRAEEEELEVLRLKLEKRKEERAERNRLRQQKEKERLAREREERKLKEQEEEKKRQEEEEKKRKAIANMSLHYGGYLARAEKNKPNKRQTEREKKKKILADRKKPLNVDHMNINQLREKAKELWDYLYTLEEEKIDAETRIDRQKYDLNQLRQRVNEYMGKYSKNKAKVKVAGHGGVAKTASAFK</sequence>
<keyword evidence="4" id="KW-0175">Coiled coil</keyword>
<comment type="similarity">
    <text evidence="2">Belongs to the troponin T family.</text>
</comment>
<organism evidence="6">
    <name type="scientific">Botryllus schlosseri</name>
    <name type="common">Golden star tunicate</name>
    <name type="synonym">Alcyonium schlosseri</name>
    <dbReference type="NCBI Taxonomy" id="30301"/>
    <lineage>
        <taxon>Eukaryota</taxon>
        <taxon>Metazoa</taxon>
        <taxon>Chordata</taxon>
        <taxon>Tunicata</taxon>
        <taxon>Ascidiacea</taxon>
        <taxon>Stolidobranchia</taxon>
        <taxon>Styelidae</taxon>
        <taxon>Botryllus</taxon>
    </lineage>
</organism>
<dbReference type="PANTHER" id="PTHR11521">
    <property type="entry name" value="TROPONIN T"/>
    <property type="match status" value="1"/>
</dbReference>
<evidence type="ECO:0000256" key="1">
    <source>
        <dbReference type="ARBA" id="ARBA00003363"/>
    </source>
</evidence>
<evidence type="ECO:0000256" key="3">
    <source>
        <dbReference type="ARBA" id="ARBA00023179"/>
    </source>
</evidence>
<feature type="compositionally biased region" description="Basic and acidic residues" evidence="5">
    <location>
        <begin position="155"/>
        <end position="180"/>
    </location>
</feature>
<comment type="function">
    <text evidence="1">Troponin T is the tropomyosin-binding subunit of troponin, the thin filament regulatory complex which confers calcium-sensitivity to striated muscle actomyosin ATPase activity.</text>
</comment>
<protein>
    <submittedName>
        <fullName evidence="6">Smooth muscle-type troponin T</fullName>
    </submittedName>
</protein>
<reference evidence="6" key="1">
    <citation type="submission" date="2009-02" db="EMBL/GenBank/DDBJ databases">
        <title>Muscle differentiation in a colonial ascidian: organisation, gene expression and evolutionary considerations.</title>
        <authorList>
            <person name="Degasperi V."/>
            <person name="Gasparini F."/>
            <person name="Shimeld S.M."/>
            <person name="Sinigaglia C."/>
            <person name="Burighel P."/>
            <person name="Manni L."/>
        </authorList>
    </citation>
    <scope>NUCLEOTIDE SEQUENCE</scope>
    <source>
        <strain evidence="6">P02M15</strain>
    </source>
</reference>
<proteinExistence type="evidence at transcript level"/>
<feature type="compositionally biased region" description="Acidic residues" evidence="5">
    <location>
        <begin position="1"/>
        <end position="19"/>
    </location>
</feature>
<dbReference type="Pfam" id="PF00992">
    <property type="entry name" value="Troponin"/>
    <property type="match status" value="1"/>
</dbReference>
<accession>C0MP48</accession>
<dbReference type="GO" id="GO:0005523">
    <property type="term" value="F:tropomyosin binding"/>
    <property type="evidence" value="ECO:0007669"/>
    <property type="project" value="TreeGrafter"/>
</dbReference>
<keyword evidence="3" id="KW-0514">Muscle protein</keyword>
<dbReference type="GO" id="GO:0006937">
    <property type="term" value="P:regulation of muscle contraction"/>
    <property type="evidence" value="ECO:0007669"/>
    <property type="project" value="InterPro"/>
</dbReference>
<dbReference type="InterPro" id="IPR027707">
    <property type="entry name" value="TNNT"/>
</dbReference>
<dbReference type="InterPro" id="IPR038077">
    <property type="entry name" value="Troponin_sf"/>
</dbReference>
<dbReference type="Gene3D" id="1.20.5.350">
    <property type="match status" value="1"/>
</dbReference>
<evidence type="ECO:0000256" key="4">
    <source>
        <dbReference type="SAM" id="Coils"/>
    </source>
</evidence>
<dbReference type="InterPro" id="IPR001978">
    <property type="entry name" value="Troponin"/>
</dbReference>
<name>C0MP48_BOTSH</name>
<dbReference type="GO" id="GO:0006936">
    <property type="term" value="P:muscle contraction"/>
    <property type="evidence" value="ECO:0007669"/>
    <property type="project" value="TreeGrafter"/>
</dbReference>
<feature type="region of interest" description="Disordered" evidence="5">
    <location>
        <begin position="89"/>
        <end position="180"/>
    </location>
</feature>
<evidence type="ECO:0000313" key="6">
    <source>
        <dbReference type="EMBL" id="CAX48985.1"/>
    </source>
</evidence>